<sequence length="62" mass="6565">MIGVVAWLMPVVDEVPATFPASTLWSFRTASVGTQVTLWLALGLAFGAFAEKALKQRTAVAA</sequence>
<keyword evidence="1" id="KW-0472">Membrane</keyword>
<dbReference type="InterPro" id="IPR012666">
    <property type="entry name" value="CbtA_put"/>
</dbReference>
<comment type="caution">
    <text evidence="2">The sequence shown here is derived from an EMBL/GenBank/DDBJ whole genome shotgun (WGS) entry which is preliminary data.</text>
</comment>
<feature type="transmembrane region" description="Helical" evidence="1">
    <location>
        <begin position="32"/>
        <end position="50"/>
    </location>
</feature>
<dbReference type="AlphaFoldDB" id="R1I8F8"/>
<organism evidence="2 3">
    <name type="scientific">Amycolatopsis vancoresmycina DSM 44592</name>
    <dbReference type="NCBI Taxonomy" id="1292037"/>
    <lineage>
        <taxon>Bacteria</taxon>
        <taxon>Bacillati</taxon>
        <taxon>Actinomycetota</taxon>
        <taxon>Actinomycetes</taxon>
        <taxon>Pseudonocardiales</taxon>
        <taxon>Pseudonocardiaceae</taxon>
        <taxon>Amycolatopsis</taxon>
    </lineage>
</organism>
<gene>
    <name evidence="2" type="ORF">H480_09308</name>
</gene>
<keyword evidence="3" id="KW-1185">Reference proteome</keyword>
<dbReference type="Pfam" id="PF09490">
    <property type="entry name" value="CbtA"/>
    <property type="match status" value="1"/>
</dbReference>
<dbReference type="Proteomes" id="UP000014139">
    <property type="component" value="Unassembled WGS sequence"/>
</dbReference>
<proteinExistence type="predicted"/>
<dbReference type="PATRIC" id="fig|1292037.4.peg.1788"/>
<evidence type="ECO:0000256" key="1">
    <source>
        <dbReference type="SAM" id="Phobius"/>
    </source>
</evidence>
<name>R1I8F8_9PSEU</name>
<accession>R1I8F8</accession>
<reference evidence="2 3" key="1">
    <citation type="submission" date="2013-02" db="EMBL/GenBank/DDBJ databases">
        <title>Draft genome sequence of Amycolatopsis vancoresmycina strain DSM 44592T.</title>
        <authorList>
            <person name="Kumar S."/>
            <person name="Kaur N."/>
            <person name="Kaur C."/>
            <person name="Raghava G.P.S."/>
            <person name="Mayilraj S."/>
        </authorList>
    </citation>
    <scope>NUCLEOTIDE SEQUENCE [LARGE SCALE GENOMIC DNA]</scope>
    <source>
        <strain evidence="2 3">DSM 44592</strain>
    </source>
</reference>
<evidence type="ECO:0000313" key="3">
    <source>
        <dbReference type="Proteomes" id="UP000014139"/>
    </source>
</evidence>
<evidence type="ECO:0000313" key="2">
    <source>
        <dbReference type="EMBL" id="EOD68831.1"/>
    </source>
</evidence>
<protein>
    <submittedName>
        <fullName evidence="2">Uncharacterized protein</fullName>
    </submittedName>
</protein>
<dbReference type="EMBL" id="AOUO01000112">
    <property type="protein sequence ID" value="EOD68831.1"/>
    <property type="molecule type" value="Genomic_DNA"/>
</dbReference>
<keyword evidence="1" id="KW-1133">Transmembrane helix</keyword>
<keyword evidence="1" id="KW-0812">Transmembrane</keyword>